<dbReference type="InterPro" id="IPR016181">
    <property type="entry name" value="Acyl_CoA_acyltransferase"/>
</dbReference>
<dbReference type="Pfam" id="PF00583">
    <property type="entry name" value="Acetyltransf_1"/>
    <property type="match status" value="1"/>
</dbReference>
<feature type="domain" description="N-acetyltransferase" evidence="3">
    <location>
        <begin position="11"/>
        <end position="166"/>
    </location>
</feature>
<evidence type="ECO:0000256" key="2">
    <source>
        <dbReference type="ARBA" id="ARBA00023315"/>
    </source>
</evidence>
<dbReference type="EC" id="2.3.1.-" evidence="4"/>
<dbReference type="GO" id="GO:0016746">
    <property type="term" value="F:acyltransferase activity"/>
    <property type="evidence" value="ECO:0007669"/>
    <property type="project" value="UniProtKB-KW"/>
</dbReference>
<dbReference type="InterPro" id="IPR000182">
    <property type="entry name" value="GNAT_dom"/>
</dbReference>
<organism evidence="4 5">
    <name type="scientific">Streptomyces koelreuteriae</name>
    <dbReference type="NCBI Taxonomy" id="2838015"/>
    <lineage>
        <taxon>Bacteria</taxon>
        <taxon>Bacillati</taxon>
        <taxon>Actinomycetota</taxon>
        <taxon>Actinomycetes</taxon>
        <taxon>Kitasatosporales</taxon>
        <taxon>Streptomycetaceae</taxon>
        <taxon>Streptomyces</taxon>
    </lineage>
</organism>
<gene>
    <name evidence="4" type="ORF">KJK29_29870</name>
</gene>
<evidence type="ECO:0000259" key="3">
    <source>
        <dbReference type="PROSITE" id="PS51186"/>
    </source>
</evidence>
<proteinExistence type="predicted"/>
<dbReference type="PANTHER" id="PTHR43877">
    <property type="entry name" value="AMINOALKYLPHOSPHONATE N-ACETYLTRANSFERASE-RELATED-RELATED"/>
    <property type="match status" value="1"/>
</dbReference>
<dbReference type="InterPro" id="IPR050832">
    <property type="entry name" value="Bact_Acetyltransf"/>
</dbReference>
<evidence type="ECO:0000313" key="5">
    <source>
        <dbReference type="Proteomes" id="UP000679629"/>
    </source>
</evidence>
<name>A0ABX8FZS0_9ACTN</name>
<evidence type="ECO:0000256" key="1">
    <source>
        <dbReference type="ARBA" id="ARBA00022679"/>
    </source>
</evidence>
<evidence type="ECO:0000313" key="4">
    <source>
        <dbReference type="EMBL" id="QWB26447.1"/>
    </source>
</evidence>
<dbReference type="EMBL" id="CP075896">
    <property type="protein sequence ID" value="QWB26447.1"/>
    <property type="molecule type" value="Genomic_DNA"/>
</dbReference>
<dbReference type="Proteomes" id="UP000679629">
    <property type="component" value="Chromosome"/>
</dbReference>
<sequence>MIETNPNVDGLEIRTALPAEAGEVAALHQRARATYYPDGFPDDGADWQGRWREAIGRSDGRVLCAVRDGRLAGIASFRRAEGAPAGTVTLFQFHVDPDRWRAGIGTALHTACVAEWRTGGVRTAWLDVHVSNERARGFYGRQGWAADPESPVAPDDHHMRLRLTVPGNEAR</sequence>
<keyword evidence="2 4" id="KW-0012">Acyltransferase</keyword>
<reference evidence="5" key="1">
    <citation type="submission" date="2021-05" db="EMBL/GenBank/DDBJ databases">
        <title>Direct Submission.</title>
        <authorList>
            <person name="Li K."/>
            <person name="Gao J."/>
        </authorList>
    </citation>
    <scope>NUCLEOTIDE SEQUENCE [LARGE SCALE GENOMIC DNA]</scope>
    <source>
        <strain evidence="5">MG62</strain>
    </source>
</reference>
<accession>A0ABX8FZS0</accession>
<dbReference type="RefSeq" id="WP_215122282.1">
    <property type="nucleotide sequence ID" value="NZ_CP075896.1"/>
</dbReference>
<dbReference type="SUPFAM" id="SSF55729">
    <property type="entry name" value="Acyl-CoA N-acyltransferases (Nat)"/>
    <property type="match status" value="1"/>
</dbReference>
<keyword evidence="1 4" id="KW-0808">Transferase</keyword>
<protein>
    <submittedName>
        <fullName evidence="4">GNAT family N-acetyltransferase</fullName>
        <ecNumber evidence="4">2.3.1.-</ecNumber>
    </submittedName>
</protein>
<dbReference type="CDD" id="cd04301">
    <property type="entry name" value="NAT_SF"/>
    <property type="match status" value="1"/>
</dbReference>
<dbReference type="Gene3D" id="3.40.630.30">
    <property type="match status" value="1"/>
</dbReference>
<dbReference type="PROSITE" id="PS51186">
    <property type="entry name" value="GNAT"/>
    <property type="match status" value="1"/>
</dbReference>
<keyword evidence="5" id="KW-1185">Reference proteome</keyword>